<reference evidence="1" key="1">
    <citation type="journal article" date="2015" name="Nature">
        <title>Complex archaea that bridge the gap between prokaryotes and eukaryotes.</title>
        <authorList>
            <person name="Spang A."/>
            <person name="Saw J.H."/>
            <person name="Jorgensen S.L."/>
            <person name="Zaremba-Niedzwiedzka K."/>
            <person name="Martijn J."/>
            <person name="Lind A.E."/>
            <person name="van Eijk R."/>
            <person name="Schleper C."/>
            <person name="Guy L."/>
            <person name="Ettema T.J."/>
        </authorList>
    </citation>
    <scope>NUCLEOTIDE SEQUENCE</scope>
</reference>
<accession>A0A0F9FY89</accession>
<organism evidence="1">
    <name type="scientific">marine sediment metagenome</name>
    <dbReference type="NCBI Taxonomy" id="412755"/>
    <lineage>
        <taxon>unclassified sequences</taxon>
        <taxon>metagenomes</taxon>
        <taxon>ecological metagenomes</taxon>
    </lineage>
</organism>
<name>A0A0F9FY89_9ZZZZ</name>
<evidence type="ECO:0008006" key="2">
    <source>
        <dbReference type="Google" id="ProtNLM"/>
    </source>
</evidence>
<evidence type="ECO:0000313" key="1">
    <source>
        <dbReference type="EMBL" id="KKL56127.1"/>
    </source>
</evidence>
<protein>
    <recommendedName>
        <fullName evidence="2">C2H2-type domain-containing protein</fullName>
    </recommendedName>
</protein>
<dbReference type="EMBL" id="LAZR01030602">
    <property type="protein sequence ID" value="KKL56127.1"/>
    <property type="molecule type" value="Genomic_DNA"/>
</dbReference>
<proteinExistence type="predicted"/>
<sequence length="87" mass="10029">MTYRCEWCERVFKTLRGLKAHCFHPNVQHWLPPIRCPECGHSDPERRTIVLASRCTCPSLLQCCPRTKVIFCHCGVFDKLIPSGVKS</sequence>
<dbReference type="Gene3D" id="3.30.160.60">
    <property type="entry name" value="Classic Zinc Finger"/>
    <property type="match status" value="1"/>
</dbReference>
<dbReference type="AlphaFoldDB" id="A0A0F9FY89"/>
<gene>
    <name evidence="1" type="ORF">LCGC14_2248540</name>
</gene>
<comment type="caution">
    <text evidence="1">The sequence shown here is derived from an EMBL/GenBank/DDBJ whole genome shotgun (WGS) entry which is preliminary data.</text>
</comment>